<evidence type="ECO:0000313" key="2">
    <source>
        <dbReference type="Proteomes" id="UP001162992"/>
    </source>
</evidence>
<dbReference type="EMBL" id="CM055104">
    <property type="protein sequence ID" value="KAJ7532785.1"/>
    <property type="molecule type" value="Genomic_DNA"/>
</dbReference>
<name>A0ACC2BSN8_DIPCM</name>
<dbReference type="Proteomes" id="UP001162992">
    <property type="component" value="Chromosome 13"/>
</dbReference>
<accession>A0ACC2BSN8</accession>
<organism evidence="1 2">
    <name type="scientific">Diphasiastrum complanatum</name>
    <name type="common">Issler's clubmoss</name>
    <name type="synonym">Lycopodium complanatum</name>
    <dbReference type="NCBI Taxonomy" id="34168"/>
    <lineage>
        <taxon>Eukaryota</taxon>
        <taxon>Viridiplantae</taxon>
        <taxon>Streptophyta</taxon>
        <taxon>Embryophyta</taxon>
        <taxon>Tracheophyta</taxon>
        <taxon>Lycopodiopsida</taxon>
        <taxon>Lycopodiales</taxon>
        <taxon>Lycopodiaceae</taxon>
        <taxon>Lycopodioideae</taxon>
        <taxon>Diphasiastrum</taxon>
    </lineage>
</organism>
<sequence length="318" mass="34549">MNGSVPQRRAGRGGRHQSLFYRDLSASPTTRSLAVKGESGTPIQGTVAVALWRENVGGADPPPPPFYTLEDRIERSPETPLGESTYRSPDFKYLEGKSPAKTPISSPSSRGGFGVGIVDGVSGYHSQSPVLTSPLQYRTSGSPALWSPSKEYNLFDTRDKRDGESPVSGVVHQQQSGGLLTLPTPREIVRFELQESGGIVASGEEGEEWVTVFGFRVEETNSVVREFEKCGPIVRHVPGPGGANWVHIQFQVPLPQTNTQQSSHNNQRGDRKFIPGCVNLISVIAGAMYTLTCEPVYKPLPLGAVISLHFWPPKTVLD</sequence>
<evidence type="ECO:0000313" key="1">
    <source>
        <dbReference type="EMBL" id="KAJ7532785.1"/>
    </source>
</evidence>
<proteinExistence type="predicted"/>
<gene>
    <name evidence="1" type="ORF">O6H91_13G020000</name>
</gene>
<protein>
    <submittedName>
        <fullName evidence="1">Uncharacterized protein</fullName>
    </submittedName>
</protein>
<keyword evidence="2" id="KW-1185">Reference proteome</keyword>
<comment type="caution">
    <text evidence="1">The sequence shown here is derived from an EMBL/GenBank/DDBJ whole genome shotgun (WGS) entry which is preliminary data.</text>
</comment>
<reference evidence="2" key="1">
    <citation type="journal article" date="2024" name="Proc. Natl. Acad. Sci. U.S.A.">
        <title>Extraordinary preservation of gene collinearity over three hundred million years revealed in homosporous lycophytes.</title>
        <authorList>
            <person name="Li C."/>
            <person name="Wickell D."/>
            <person name="Kuo L.Y."/>
            <person name="Chen X."/>
            <person name="Nie B."/>
            <person name="Liao X."/>
            <person name="Peng D."/>
            <person name="Ji J."/>
            <person name="Jenkins J."/>
            <person name="Williams M."/>
            <person name="Shu S."/>
            <person name="Plott C."/>
            <person name="Barry K."/>
            <person name="Rajasekar S."/>
            <person name="Grimwood J."/>
            <person name="Han X."/>
            <person name="Sun S."/>
            <person name="Hou Z."/>
            <person name="He W."/>
            <person name="Dai G."/>
            <person name="Sun C."/>
            <person name="Schmutz J."/>
            <person name="Leebens-Mack J.H."/>
            <person name="Li F.W."/>
            <person name="Wang L."/>
        </authorList>
    </citation>
    <scope>NUCLEOTIDE SEQUENCE [LARGE SCALE GENOMIC DNA]</scope>
    <source>
        <strain evidence="2">cv. PW_Plant_1</strain>
    </source>
</reference>